<evidence type="ECO:0000256" key="5">
    <source>
        <dbReference type="ARBA" id="ARBA00022989"/>
    </source>
</evidence>
<feature type="transmembrane region" description="Helical" evidence="7">
    <location>
        <begin position="89"/>
        <end position="114"/>
    </location>
</feature>
<evidence type="ECO:0000256" key="1">
    <source>
        <dbReference type="ARBA" id="ARBA00004127"/>
    </source>
</evidence>
<dbReference type="EMBL" id="BJUY01000001">
    <property type="protein sequence ID" value="GEK90457.1"/>
    <property type="molecule type" value="Genomic_DNA"/>
</dbReference>
<feature type="transmembrane region" description="Helical" evidence="7">
    <location>
        <begin position="283"/>
        <end position="306"/>
    </location>
</feature>
<dbReference type="AlphaFoldDB" id="A0A511AXW1"/>
<keyword evidence="3" id="KW-0813">Transport</keyword>
<dbReference type="GO" id="GO:0005345">
    <property type="term" value="F:purine nucleobase transmembrane transporter activity"/>
    <property type="evidence" value="ECO:0007669"/>
    <property type="project" value="TreeGrafter"/>
</dbReference>
<name>A0A511AXW1_9LACT</name>
<proteinExistence type="inferred from homology"/>
<organism evidence="8 9">
    <name type="scientific">Alkalibacterium kapii</name>
    <dbReference type="NCBI Taxonomy" id="426704"/>
    <lineage>
        <taxon>Bacteria</taxon>
        <taxon>Bacillati</taxon>
        <taxon>Bacillota</taxon>
        <taxon>Bacilli</taxon>
        <taxon>Lactobacillales</taxon>
        <taxon>Carnobacteriaceae</taxon>
        <taxon>Alkalibacterium</taxon>
    </lineage>
</organism>
<dbReference type="GO" id="GO:0005886">
    <property type="term" value="C:plasma membrane"/>
    <property type="evidence" value="ECO:0007669"/>
    <property type="project" value="TreeGrafter"/>
</dbReference>
<dbReference type="GO" id="GO:0012505">
    <property type="term" value="C:endomembrane system"/>
    <property type="evidence" value="ECO:0007669"/>
    <property type="project" value="UniProtKB-SubCell"/>
</dbReference>
<accession>A0A511AXW1</accession>
<evidence type="ECO:0008006" key="10">
    <source>
        <dbReference type="Google" id="ProtNLM"/>
    </source>
</evidence>
<comment type="caution">
    <text evidence="8">The sequence shown here is derived from an EMBL/GenBank/DDBJ whole genome shotgun (WGS) entry which is preliminary data.</text>
</comment>
<evidence type="ECO:0000256" key="3">
    <source>
        <dbReference type="ARBA" id="ARBA00022448"/>
    </source>
</evidence>
<keyword evidence="5 7" id="KW-1133">Transmembrane helix</keyword>
<feature type="transmembrane region" description="Helical" evidence="7">
    <location>
        <begin position="225"/>
        <end position="246"/>
    </location>
</feature>
<evidence type="ECO:0000313" key="8">
    <source>
        <dbReference type="EMBL" id="GEK90457.1"/>
    </source>
</evidence>
<sequence>MLEQFFKLKKNETTVGIEVTAGLTTFFSMAYVLFINPQILALTGMPTQAILLATALSAAVGTFFLAFYANVPYAQAPGMGMNAFFTYTVVFALGFTWQEALCMVFLTGIAGTIITVTRIRKKIIKAIPLSLQYTIGGSIGIFIIYSGLKNAELLTVMPNDQAVMSLNNESYTISKEVIDAFSSLVTGGGISPDMGSLNNPFALLTIIGLIFIVILMIARVKGAILIGIIFATIVGIPIGVTDISIINNPAYSVLSNFSELGKTFGAAFGPQGLGSLIADPSRYILIIFTIFTFTLTDLFDTIGTFIGTGRRSGIFTLEDEKAIQKESGLKTRMERALFADTVATSVGAVLGTSPVTTFVESASGIKVLRTYRPNKSNYWRTFFTCNLFFASHIDCPKSCHSTRTDCCWLHYAYRFF</sequence>
<comment type="subcellular location">
    <subcellularLocation>
        <location evidence="1">Endomembrane system</location>
        <topology evidence="1">Multi-pass membrane protein</topology>
    </subcellularLocation>
</comment>
<dbReference type="InterPro" id="IPR045018">
    <property type="entry name" value="Azg-like"/>
</dbReference>
<keyword evidence="9" id="KW-1185">Reference proteome</keyword>
<gene>
    <name evidence="8" type="ORF">AKA01nite_00790</name>
</gene>
<evidence type="ECO:0000256" key="4">
    <source>
        <dbReference type="ARBA" id="ARBA00022692"/>
    </source>
</evidence>
<evidence type="ECO:0000313" key="9">
    <source>
        <dbReference type="Proteomes" id="UP000321662"/>
    </source>
</evidence>
<dbReference type="InterPro" id="IPR006043">
    <property type="entry name" value="NCS2"/>
</dbReference>
<dbReference type="PANTHER" id="PTHR43337">
    <property type="entry name" value="XANTHINE/URACIL PERMEASE C887.17-RELATED"/>
    <property type="match status" value="1"/>
</dbReference>
<keyword evidence="6 7" id="KW-0472">Membrane</keyword>
<dbReference type="Proteomes" id="UP000321662">
    <property type="component" value="Unassembled WGS sequence"/>
</dbReference>
<feature type="transmembrane region" description="Helical" evidence="7">
    <location>
        <begin position="126"/>
        <end position="148"/>
    </location>
</feature>
<evidence type="ECO:0000256" key="7">
    <source>
        <dbReference type="SAM" id="Phobius"/>
    </source>
</evidence>
<feature type="transmembrane region" description="Helical" evidence="7">
    <location>
        <begin position="20"/>
        <end position="42"/>
    </location>
</feature>
<keyword evidence="4 7" id="KW-0812">Transmembrane</keyword>
<feature type="transmembrane region" description="Helical" evidence="7">
    <location>
        <begin position="201"/>
        <end position="218"/>
    </location>
</feature>
<evidence type="ECO:0000256" key="2">
    <source>
        <dbReference type="ARBA" id="ARBA00005697"/>
    </source>
</evidence>
<comment type="similarity">
    <text evidence="2">Belongs to the nucleobase:cation symporter-2 (NCS2) (TC 2.A.40) family. Azg-like subfamily.</text>
</comment>
<dbReference type="Pfam" id="PF00860">
    <property type="entry name" value="Xan_ur_permease"/>
    <property type="match status" value="2"/>
</dbReference>
<feature type="transmembrane region" description="Helical" evidence="7">
    <location>
        <begin position="49"/>
        <end position="69"/>
    </location>
</feature>
<evidence type="ECO:0000256" key="6">
    <source>
        <dbReference type="ARBA" id="ARBA00023136"/>
    </source>
</evidence>
<protein>
    <recommendedName>
        <fullName evidence="10">Guanine permease</fullName>
    </recommendedName>
</protein>
<reference evidence="8 9" key="1">
    <citation type="submission" date="2019-07" db="EMBL/GenBank/DDBJ databases">
        <title>Whole genome shotgun sequence of Alkalibacterium kapii NBRC 103247.</title>
        <authorList>
            <person name="Hosoyama A."/>
            <person name="Uohara A."/>
            <person name="Ohji S."/>
            <person name="Ichikawa N."/>
        </authorList>
    </citation>
    <scope>NUCLEOTIDE SEQUENCE [LARGE SCALE GENOMIC DNA]</scope>
    <source>
        <strain evidence="8 9">NBRC 103247</strain>
    </source>
</reference>
<dbReference type="PANTHER" id="PTHR43337:SF1">
    <property type="entry name" value="XANTHINE_URACIL PERMEASE C887.17-RELATED"/>
    <property type="match status" value="1"/>
</dbReference>